<proteinExistence type="predicted"/>
<evidence type="ECO:0000313" key="3">
    <source>
        <dbReference type="Proteomes" id="UP000038010"/>
    </source>
</evidence>
<feature type="compositionally biased region" description="Low complexity" evidence="1">
    <location>
        <begin position="146"/>
        <end position="165"/>
    </location>
</feature>
<sequence length="305" mass="32069">MSPSVTVTAEVLGPGLKKHSNSGRYPTDTNRTSIRPCLTAPAGSGNAEATPHGPPTGEPGPTITGTTALHGEPEATPHGPPTCPTYPTSIRPRLTVSARSGIHQATPHGPPTGKPGPTTYVTTVSPEATVNSLYERRDLRLVSSRGPPQGDPTTPEPPQETAQDTIPPIPRTDVTGTTGVDPTQTNLPTNKRSSLPSERVKSPFEVQVTPITDRPPYTDDGTTIYRSTSSYTHVENRVDGTLVVPELPTSTTPTRRPRPTVVAIGDADNATCAINAIATPLSFFLEGITPEELARGPITTCDTSL</sequence>
<dbReference type="RefSeq" id="XP_018001462.1">
    <property type="nucleotide sequence ID" value="XM_018149685.1"/>
</dbReference>
<feature type="region of interest" description="Disordered" evidence="1">
    <location>
        <begin position="102"/>
        <end position="201"/>
    </location>
</feature>
<comment type="caution">
    <text evidence="2">The sequence shown here is derived from an EMBL/GenBank/DDBJ whole genome shotgun (WGS) entry which is preliminary data.</text>
</comment>
<feature type="compositionally biased region" description="Polar residues" evidence="1">
    <location>
        <begin position="22"/>
        <end position="33"/>
    </location>
</feature>
<feature type="region of interest" description="Disordered" evidence="1">
    <location>
        <begin position="1"/>
        <end position="88"/>
    </location>
</feature>
<feature type="compositionally biased region" description="Polar residues" evidence="1">
    <location>
        <begin position="186"/>
        <end position="196"/>
    </location>
</feature>
<dbReference type="EMBL" id="LFJN01000009">
    <property type="protein sequence ID" value="KPI41499.1"/>
    <property type="molecule type" value="Genomic_DNA"/>
</dbReference>
<dbReference type="GeneID" id="28741565"/>
<feature type="compositionally biased region" description="Low complexity" evidence="1">
    <location>
        <begin position="172"/>
        <end position="185"/>
    </location>
</feature>
<dbReference type="Proteomes" id="UP000038010">
    <property type="component" value="Unassembled WGS sequence"/>
</dbReference>
<organism evidence="2 3">
    <name type="scientific">Cyphellophora attinorum</name>
    <dbReference type="NCBI Taxonomy" id="1664694"/>
    <lineage>
        <taxon>Eukaryota</taxon>
        <taxon>Fungi</taxon>
        <taxon>Dikarya</taxon>
        <taxon>Ascomycota</taxon>
        <taxon>Pezizomycotina</taxon>
        <taxon>Eurotiomycetes</taxon>
        <taxon>Chaetothyriomycetidae</taxon>
        <taxon>Chaetothyriales</taxon>
        <taxon>Cyphellophoraceae</taxon>
        <taxon>Cyphellophora</taxon>
    </lineage>
</organism>
<keyword evidence="3" id="KW-1185">Reference proteome</keyword>
<name>A0A0N0NNK9_9EURO</name>
<evidence type="ECO:0000313" key="2">
    <source>
        <dbReference type="EMBL" id="KPI41499.1"/>
    </source>
</evidence>
<accession>A0A0N0NNK9</accession>
<dbReference type="STRING" id="1664694.A0A0N0NNK9"/>
<gene>
    <name evidence="2" type="ORF">AB675_9174</name>
</gene>
<dbReference type="VEuPathDB" id="FungiDB:AB675_9174"/>
<dbReference type="AlphaFoldDB" id="A0A0N0NNK9"/>
<evidence type="ECO:0000256" key="1">
    <source>
        <dbReference type="SAM" id="MobiDB-lite"/>
    </source>
</evidence>
<reference evidence="2 3" key="1">
    <citation type="submission" date="2015-06" db="EMBL/GenBank/DDBJ databases">
        <title>Draft genome of the ant-associated black yeast Phialophora attae CBS 131958.</title>
        <authorList>
            <person name="Moreno L.F."/>
            <person name="Stielow B.J."/>
            <person name="de Hoog S."/>
            <person name="Vicente V.A."/>
            <person name="Weiss V.A."/>
            <person name="de Vries M."/>
            <person name="Cruz L.M."/>
            <person name="Souza E.M."/>
        </authorList>
    </citation>
    <scope>NUCLEOTIDE SEQUENCE [LARGE SCALE GENOMIC DNA]</scope>
    <source>
        <strain evidence="2 3">CBS 131958</strain>
    </source>
</reference>
<protein>
    <submittedName>
        <fullName evidence="2">Uncharacterized protein</fullName>
    </submittedName>
</protein>